<reference evidence="2 3" key="1">
    <citation type="submission" date="2024-06" db="EMBL/GenBank/DDBJ databases">
        <title>Genomic Encyclopedia of Type Strains, Phase IV (KMG-IV): sequencing the most valuable type-strain genomes for metagenomic binning, comparative biology and taxonomic classification.</title>
        <authorList>
            <person name="Goeker M."/>
        </authorList>
    </citation>
    <scope>NUCLEOTIDE SEQUENCE [LARGE SCALE GENOMIC DNA]</scope>
    <source>
        <strain evidence="2 3">DSM 19261</strain>
    </source>
</reference>
<sequence length="362" mass="42044">MSSLSYWERRKAQRMFDYMQSAEDTADDIAKLYQKSSGYISHELDKIFERYKRKHHLTNAEAYRLLNEIKDKTSLDELKQALRAPGRGQTAADILAELESPAFQARLERLQQLQNQIDLTMQQIYRQEKVRNTSHYVDLANEAYYRSIFDIQQRTGLGFSFSTIDHKAIDRVINSKWSGANYSERIWHNTRALAQDLKQELLINLVTGRTDSEVADIIANKYAQGASNARRLVRTESCNLANQMEMQSYDECGIETYIYVATLDFRTSTVCRKLDGKRFKVSEQQPGLNCPPMHPWCRSTTICDISDEELSQMQRRARNPVTGRTETVPASMTYEQWYDKNVKGNKEAEAKEKQMKQRKKKG</sequence>
<dbReference type="GeneID" id="93165691"/>
<comment type="caution">
    <text evidence="2">The sequence shown here is derived from an EMBL/GenBank/DDBJ whole genome shotgun (WGS) entry which is preliminary data.</text>
</comment>
<evidence type="ECO:0000313" key="3">
    <source>
        <dbReference type="Proteomes" id="UP001549200"/>
    </source>
</evidence>
<evidence type="ECO:0000259" key="1">
    <source>
        <dbReference type="Pfam" id="PF04233"/>
    </source>
</evidence>
<feature type="domain" description="Phage head morphogenesis" evidence="1">
    <location>
        <begin position="196"/>
        <end position="302"/>
    </location>
</feature>
<protein>
    <submittedName>
        <fullName evidence="2">SPP1 gp7 family putative phage head morphogenesis protein</fullName>
    </submittedName>
</protein>
<organism evidence="2 3">
    <name type="scientific">Enterocloster citroniae</name>
    <dbReference type="NCBI Taxonomy" id="358743"/>
    <lineage>
        <taxon>Bacteria</taxon>
        <taxon>Bacillati</taxon>
        <taxon>Bacillota</taxon>
        <taxon>Clostridia</taxon>
        <taxon>Lachnospirales</taxon>
        <taxon>Lachnospiraceae</taxon>
        <taxon>Enterocloster</taxon>
    </lineage>
</organism>
<dbReference type="RefSeq" id="WP_197092164.1">
    <property type="nucleotide sequence ID" value="NZ_JBEPLZ010000022.1"/>
</dbReference>
<dbReference type="Proteomes" id="UP001549200">
    <property type="component" value="Unassembled WGS sequence"/>
</dbReference>
<dbReference type="NCBIfam" id="TIGR01641">
    <property type="entry name" value="phageSPP1_gp7"/>
    <property type="match status" value="1"/>
</dbReference>
<keyword evidence="3" id="KW-1185">Reference proteome</keyword>
<proteinExistence type="predicted"/>
<accession>A0ABV2G3E0</accession>
<dbReference type="Pfam" id="PF04233">
    <property type="entry name" value="Phage_Mu_F"/>
    <property type="match status" value="1"/>
</dbReference>
<dbReference type="InterPro" id="IPR006528">
    <property type="entry name" value="Phage_head_morphogenesis_dom"/>
</dbReference>
<gene>
    <name evidence="2" type="ORF">ABID13_004460</name>
</gene>
<evidence type="ECO:0000313" key="2">
    <source>
        <dbReference type="EMBL" id="MET3572803.1"/>
    </source>
</evidence>
<dbReference type="EMBL" id="JBEPLZ010000022">
    <property type="protein sequence ID" value="MET3572803.1"/>
    <property type="molecule type" value="Genomic_DNA"/>
</dbReference>
<name>A0ABV2G3E0_9FIRM</name>